<protein>
    <recommendedName>
        <fullName evidence="3">Non-specific serine/threonine protein kinase</fullName>
    </recommendedName>
</protein>
<organism evidence="1 2">
    <name type="scientific">Dendrobium chrysotoxum</name>
    <name type="common">Orchid</name>
    <dbReference type="NCBI Taxonomy" id="161865"/>
    <lineage>
        <taxon>Eukaryota</taxon>
        <taxon>Viridiplantae</taxon>
        <taxon>Streptophyta</taxon>
        <taxon>Embryophyta</taxon>
        <taxon>Tracheophyta</taxon>
        <taxon>Spermatophyta</taxon>
        <taxon>Magnoliopsida</taxon>
        <taxon>Liliopsida</taxon>
        <taxon>Asparagales</taxon>
        <taxon>Orchidaceae</taxon>
        <taxon>Epidendroideae</taxon>
        <taxon>Malaxideae</taxon>
        <taxon>Dendrobiinae</taxon>
        <taxon>Dendrobium</taxon>
    </lineage>
</organism>
<gene>
    <name evidence="1" type="ORF">IEQ34_000110</name>
</gene>
<dbReference type="AlphaFoldDB" id="A0AAV7HRU6"/>
<dbReference type="EMBL" id="JAGFBR010000001">
    <property type="protein sequence ID" value="KAH0470387.1"/>
    <property type="molecule type" value="Genomic_DNA"/>
</dbReference>
<dbReference type="Proteomes" id="UP000775213">
    <property type="component" value="Unassembled WGS sequence"/>
</dbReference>
<evidence type="ECO:0000313" key="2">
    <source>
        <dbReference type="Proteomes" id="UP000775213"/>
    </source>
</evidence>
<comment type="caution">
    <text evidence="1">The sequence shown here is derived from an EMBL/GenBank/DDBJ whole genome shotgun (WGS) entry which is preliminary data.</text>
</comment>
<sequence length="87" mass="9654">MELDLIGPLERSTPALTAMNSLEVVEECGVDVSQKFSLGLSFGEVECRKWVRETNATVVVKKPKMEEGPMPYCLQVMLTVFIGLNGY</sequence>
<reference evidence="1 2" key="1">
    <citation type="journal article" date="2021" name="Hortic Res">
        <title>Chromosome-scale assembly of the Dendrobium chrysotoxum genome enhances the understanding of orchid evolution.</title>
        <authorList>
            <person name="Zhang Y."/>
            <person name="Zhang G.Q."/>
            <person name="Zhang D."/>
            <person name="Liu X.D."/>
            <person name="Xu X.Y."/>
            <person name="Sun W.H."/>
            <person name="Yu X."/>
            <person name="Zhu X."/>
            <person name="Wang Z.W."/>
            <person name="Zhao X."/>
            <person name="Zhong W.Y."/>
            <person name="Chen H."/>
            <person name="Yin W.L."/>
            <person name="Huang T."/>
            <person name="Niu S.C."/>
            <person name="Liu Z.J."/>
        </authorList>
    </citation>
    <scope>NUCLEOTIDE SEQUENCE [LARGE SCALE GENOMIC DNA]</scope>
    <source>
        <strain evidence="1">Lindl</strain>
    </source>
</reference>
<proteinExistence type="predicted"/>
<keyword evidence="2" id="KW-1185">Reference proteome</keyword>
<name>A0AAV7HRU6_DENCH</name>
<evidence type="ECO:0000313" key="1">
    <source>
        <dbReference type="EMBL" id="KAH0470387.1"/>
    </source>
</evidence>
<accession>A0AAV7HRU6</accession>
<evidence type="ECO:0008006" key="3">
    <source>
        <dbReference type="Google" id="ProtNLM"/>
    </source>
</evidence>